<dbReference type="Proteomes" id="UP000001861">
    <property type="component" value="Unassembled WGS sequence"/>
</dbReference>
<feature type="transmembrane region" description="Helical" evidence="12">
    <location>
        <begin position="235"/>
        <end position="256"/>
    </location>
</feature>
<evidence type="ECO:0000256" key="1">
    <source>
        <dbReference type="ARBA" id="ARBA00001970"/>
    </source>
</evidence>
<keyword evidence="9" id="KW-0408">Iron</keyword>
<keyword evidence="3" id="KW-0813">Transport</keyword>
<accession>A8NG35</accession>
<evidence type="ECO:0000313" key="15">
    <source>
        <dbReference type="Proteomes" id="UP000001861"/>
    </source>
</evidence>
<dbReference type="RefSeq" id="XP_001833465.2">
    <property type="nucleotide sequence ID" value="XM_001833413.2"/>
</dbReference>
<dbReference type="GO" id="GO:0140575">
    <property type="term" value="F:transmembrane monodehydroascorbate reductase activity"/>
    <property type="evidence" value="ECO:0007669"/>
    <property type="project" value="InterPro"/>
</dbReference>
<dbReference type="VEuPathDB" id="FungiDB:CC1G_05165"/>
<dbReference type="CDD" id="cd08761">
    <property type="entry name" value="Cyt_b561_CYB561D2_like"/>
    <property type="match status" value="1"/>
</dbReference>
<dbReference type="GeneID" id="6009961"/>
<evidence type="ECO:0000256" key="12">
    <source>
        <dbReference type="SAM" id="Phobius"/>
    </source>
</evidence>
<evidence type="ECO:0000256" key="10">
    <source>
        <dbReference type="ARBA" id="ARBA00023136"/>
    </source>
</evidence>
<dbReference type="HOGENOM" id="CLU_090067_0_0_1"/>
<feature type="transmembrane region" description="Helical" evidence="12">
    <location>
        <begin position="90"/>
        <end position="110"/>
    </location>
</feature>
<dbReference type="PANTHER" id="PTHR15422">
    <property type="entry name" value="OS05G0565100 PROTEIN"/>
    <property type="match status" value="1"/>
</dbReference>
<dbReference type="eggNOG" id="ENOG502S6HN">
    <property type="taxonomic scope" value="Eukaryota"/>
</dbReference>
<keyword evidence="15" id="KW-1185">Reference proteome</keyword>
<reference evidence="14 15" key="1">
    <citation type="journal article" date="2010" name="Proc. Natl. Acad. Sci. U.S.A.">
        <title>Insights into evolution of multicellular fungi from the assembled chromosomes of the mushroom Coprinopsis cinerea (Coprinus cinereus).</title>
        <authorList>
            <person name="Stajich J.E."/>
            <person name="Wilke S.K."/>
            <person name="Ahren D."/>
            <person name="Au C.H."/>
            <person name="Birren B.W."/>
            <person name="Borodovsky M."/>
            <person name="Burns C."/>
            <person name="Canback B."/>
            <person name="Casselton L.A."/>
            <person name="Cheng C.K."/>
            <person name="Deng J."/>
            <person name="Dietrich F.S."/>
            <person name="Fargo D.C."/>
            <person name="Farman M.L."/>
            <person name="Gathman A.C."/>
            <person name="Goldberg J."/>
            <person name="Guigo R."/>
            <person name="Hoegger P.J."/>
            <person name="Hooker J.B."/>
            <person name="Huggins A."/>
            <person name="James T.Y."/>
            <person name="Kamada T."/>
            <person name="Kilaru S."/>
            <person name="Kodira C."/>
            <person name="Kues U."/>
            <person name="Kupfer D."/>
            <person name="Kwan H.S."/>
            <person name="Lomsadze A."/>
            <person name="Li W."/>
            <person name="Lilly W.W."/>
            <person name="Ma L.J."/>
            <person name="Mackey A.J."/>
            <person name="Manning G."/>
            <person name="Martin F."/>
            <person name="Muraguchi H."/>
            <person name="Natvig D.O."/>
            <person name="Palmerini H."/>
            <person name="Ramesh M.A."/>
            <person name="Rehmeyer C.J."/>
            <person name="Roe B.A."/>
            <person name="Shenoy N."/>
            <person name="Stanke M."/>
            <person name="Ter-Hovhannisyan V."/>
            <person name="Tunlid A."/>
            <person name="Velagapudi R."/>
            <person name="Vision T.J."/>
            <person name="Zeng Q."/>
            <person name="Zolan M.E."/>
            <person name="Pukkila P.J."/>
        </authorList>
    </citation>
    <scope>NUCLEOTIDE SEQUENCE [LARGE SCALE GENOMIC DNA]</scope>
    <source>
        <strain evidence="15">Okayama-7 / 130 / ATCC MYA-4618 / FGSC 9003</strain>
    </source>
</reference>
<sequence length="266" mass="29160">MSEGRDSKLRTHQESLESESQEALLPVTTTTSSISTAGASEQADMRVTEKGERNLDGIAGIAALCAVGILAAITWFIVLTNNPTSLGWFALHPLLQTLSLVLFTYGILTLQPTSQANPKAKAAGLNRHQFAVFLLGFPAILVGTWAVWHNKNLRGAEHYTTWHGTFGGLCLLWMFGQIILGAGSVWFDGKLFGGGAKAKSLWKYHRLSGYILFPLMLLTAHFGGAWSLWGERNAAWIVRFLAYTIAPILILGGVLVRVRTSKMKFW</sequence>
<feature type="compositionally biased region" description="Low complexity" evidence="11">
    <location>
        <begin position="21"/>
        <end position="36"/>
    </location>
</feature>
<feature type="transmembrane region" description="Helical" evidence="12">
    <location>
        <begin position="207"/>
        <end position="229"/>
    </location>
</feature>
<evidence type="ECO:0000256" key="6">
    <source>
        <dbReference type="ARBA" id="ARBA00022723"/>
    </source>
</evidence>
<dbReference type="InterPro" id="IPR045150">
    <property type="entry name" value="CYB561D1/2"/>
</dbReference>
<keyword evidence="8 12" id="KW-1133">Transmembrane helix</keyword>
<evidence type="ECO:0000256" key="9">
    <source>
        <dbReference type="ARBA" id="ARBA00023004"/>
    </source>
</evidence>
<dbReference type="Gene3D" id="1.20.120.1770">
    <property type="match status" value="1"/>
</dbReference>
<dbReference type="InParanoid" id="A8NG35"/>
<feature type="compositionally biased region" description="Basic and acidic residues" evidence="11">
    <location>
        <begin position="1"/>
        <end position="15"/>
    </location>
</feature>
<evidence type="ECO:0000313" key="14">
    <source>
        <dbReference type="EMBL" id="EAU88399.2"/>
    </source>
</evidence>
<dbReference type="AlphaFoldDB" id="A8NG35"/>
<name>A8NG35_COPC7</name>
<feature type="transmembrane region" description="Helical" evidence="12">
    <location>
        <begin position="55"/>
        <end position="78"/>
    </location>
</feature>
<protein>
    <recommendedName>
        <fullName evidence="13">Cytochrome b561 domain-containing protein</fullName>
    </recommendedName>
</protein>
<evidence type="ECO:0000256" key="8">
    <source>
        <dbReference type="ARBA" id="ARBA00022989"/>
    </source>
</evidence>
<comment type="cofactor">
    <cofactor evidence="1">
        <name>heme b</name>
        <dbReference type="ChEBI" id="CHEBI:60344"/>
    </cofactor>
</comment>
<keyword evidence="4" id="KW-0349">Heme</keyword>
<keyword evidence="6" id="KW-0479">Metal-binding</keyword>
<feature type="region of interest" description="Disordered" evidence="11">
    <location>
        <begin position="1"/>
        <end position="45"/>
    </location>
</feature>
<dbReference type="GO" id="GO:0046872">
    <property type="term" value="F:metal ion binding"/>
    <property type="evidence" value="ECO:0007669"/>
    <property type="project" value="UniProtKB-KW"/>
</dbReference>
<feature type="transmembrane region" description="Helical" evidence="12">
    <location>
        <begin position="130"/>
        <end position="148"/>
    </location>
</feature>
<dbReference type="Pfam" id="PF03188">
    <property type="entry name" value="Cytochrom_B561"/>
    <property type="match status" value="1"/>
</dbReference>
<feature type="transmembrane region" description="Helical" evidence="12">
    <location>
        <begin position="160"/>
        <end position="187"/>
    </location>
</feature>
<dbReference type="PANTHER" id="PTHR15422:SF45">
    <property type="entry name" value="CYTOCHROME B561 DOMAIN-CONTAINING PROTEIN"/>
    <property type="match status" value="1"/>
</dbReference>
<evidence type="ECO:0000256" key="7">
    <source>
        <dbReference type="ARBA" id="ARBA00022982"/>
    </source>
</evidence>
<organism evidence="14 15">
    <name type="scientific">Coprinopsis cinerea (strain Okayama-7 / 130 / ATCC MYA-4618 / FGSC 9003)</name>
    <name type="common">Inky cap fungus</name>
    <name type="synonym">Hormographiella aspergillata</name>
    <dbReference type="NCBI Taxonomy" id="240176"/>
    <lineage>
        <taxon>Eukaryota</taxon>
        <taxon>Fungi</taxon>
        <taxon>Dikarya</taxon>
        <taxon>Basidiomycota</taxon>
        <taxon>Agaricomycotina</taxon>
        <taxon>Agaricomycetes</taxon>
        <taxon>Agaricomycetidae</taxon>
        <taxon>Agaricales</taxon>
        <taxon>Agaricineae</taxon>
        <taxon>Psathyrellaceae</taxon>
        <taxon>Coprinopsis</taxon>
    </lineage>
</organism>
<evidence type="ECO:0000256" key="2">
    <source>
        <dbReference type="ARBA" id="ARBA00004141"/>
    </source>
</evidence>
<keyword evidence="5 12" id="KW-0812">Transmembrane</keyword>
<evidence type="ECO:0000256" key="11">
    <source>
        <dbReference type="SAM" id="MobiDB-lite"/>
    </source>
</evidence>
<dbReference type="InterPro" id="IPR006593">
    <property type="entry name" value="Cyt_b561/ferric_Rdtase_TM"/>
</dbReference>
<feature type="domain" description="Cytochrome b561" evidence="13">
    <location>
        <begin position="91"/>
        <end position="223"/>
    </location>
</feature>
<gene>
    <name evidence="14" type="ORF">CC1G_05165</name>
</gene>
<keyword evidence="7" id="KW-0249">Electron transport</keyword>
<comment type="caution">
    <text evidence="14">The sequence shown here is derived from an EMBL/GenBank/DDBJ whole genome shotgun (WGS) entry which is preliminary data.</text>
</comment>
<proteinExistence type="predicted"/>
<comment type="subcellular location">
    <subcellularLocation>
        <location evidence="2">Membrane</location>
        <topology evidence="2">Multi-pass membrane protein</topology>
    </subcellularLocation>
</comment>
<dbReference type="EMBL" id="AACS02000002">
    <property type="protein sequence ID" value="EAU88399.2"/>
    <property type="molecule type" value="Genomic_DNA"/>
</dbReference>
<evidence type="ECO:0000256" key="3">
    <source>
        <dbReference type="ARBA" id="ARBA00022448"/>
    </source>
</evidence>
<dbReference type="OMA" id="PGHEHFA"/>
<keyword evidence="10 12" id="KW-0472">Membrane</keyword>
<dbReference type="KEGG" id="cci:CC1G_05165"/>
<evidence type="ECO:0000256" key="5">
    <source>
        <dbReference type="ARBA" id="ARBA00022692"/>
    </source>
</evidence>
<dbReference type="GO" id="GO:0016020">
    <property type="term" value="C:membrane"/>
    <property type="evidence" value="ECO:0007669"/>
    <property type="project" value="UniProtKB-SubCell"/>
</dbReference>
<dbReference type="OrthoDB" id="432881at2759"/>
<evidence type="ECO:0000259" key="13">
    <source>
        <dbReference type="Pfam" id="PF03188"/>
    </source>
</evidence>
<evidence type="ECO:0000256" key="4">
    <source>
        <dbReference type="ARBA" id="ARBA00022617"/>
    </source>
</evidence>